<dbReference type="EMBL" id="MEVN01000007">
    <property type="protein sequence ID" value="OGC57680.1"/>
    <property type="molecule type" value="Genomic_DNA"/>
</dbReference>
<dbReference type="Proteomes" id="UP000177763">
    <property type="component" value="Unassembled WGS sequence"/>
</dbReference>
<protein>
    <recommendedName>
        <fullName evidence="4">PsbP C-terminal domain-containing protein</fullName>
    </recommendedName>
</protein>
<name>A0A1F4VL23_UNCKA</name>
<evidence type="ECO:0000313" key="2">
    <source>
        <dbReference type="EMBL" id="OGC57680.1"/>
    </source>
</evidence>
<keyword evidence="1" id="KW-0812">Transmembrane</keyword>
<reference evidence="2 3" key="1">
    <citation type="journal article" date="2016" name="Nat. Commun.">
        <title>Thousands of microbial genomes shed light on interconnected biogeochemical processes in an aquifer system.</title>
        <authorList>
            <person name="Anantharaman K."/>
            <person name="Brown C.T."/>
            <person name="Hug L.A."/>
            <person name="Sharon I."/>
            <person name="Castelle C.J."/>
            <person name="Probst A.J."/>
            <person name="Thomas B.C."/>
            <person name="Singh A."/>
            <person name="Wilkins M.J."/>
            <person name="Karaoz U."/>
            <person name="Brodie E.L."/>
            <person name="Williams K.H."/>
            <person name="Hubbard S.S."/>
            <person name="Banfield J.F."/>
        </authorList>
    </citation>
    <scope>NUCLEOTIDE SEQUENCE [LARGE SCALE GENOMIC DNA]</scope>
</reference>
<proteinExistence type="predicted"/>
<evidence type="ECO:0000313" key="3">
    <source>
        <dbReference type="Proteomes" id="UP000177763"/>
    </source>
</evidence>
<evidence type="ECO:0008006" key="4">
    <source>
        <dbReference type="Google" id="ProtNLM"/>
    </source>
</evidence>
<accession>A0A1F4VL23</accession>
<gene>
    <name evidence="2" type="ORF">A3H26_03820</name>
</gene>
<organism evidence="2 3">
    <name type="scientific">candidate division WWE3 bacterium RIFCSPLOWO2_12_FULL_36_10</name>
    <dbReference type="NCBI Taxonomy" id="1802630"/>
    <lineage>
        <taxon>Bacteria</taxon>
        <taxon>Katanobacteria</taxon>
    </lineage>
</organism>
<dbReference type="AlphaFoldDB" id="A0A1F4VL23"/>
<comment type="caution">
    <text evidence="2">The sequence shown here is derived from an EMBL/GenBank/DDBJ whole genome shotgun (WGS) entry which is preliminary data.</text>
</comment>
<keyword evidence="1" id="KW-0472">Membrane</keyword>
<keyword evidence="1" id="KW-1133">Transmembrane helix</keyword>
<sequence>MENQVNPNIQNNSSVEQVPATSQVLQTQSKSNFLPIILATLISGIVFGVGGYYFCKQASTIQKVTENIQTSPIPSSPPVLSPTVEPIDSDSMANWETYNSSEYSFKHPAGLKSDTGAAGTGFESIRFQLIGPKQIASGRTQTSLFDGYSFIVTKMGIATQKTPEQWATERRNDSKENCGSEVILSDVEPITIGKATGVQYSVKNCIGDYTASYLLNGTNVYEITQLYVGEPVDQKAYEEITNQIFNSLKFL</sequence>
<feature type="transmembrane region" description="Helical" evidence="1">
    <location>
        <begin position="33"/>
        <end position="55"/>
    </location>
</feature>
<evidence type="ECO:0000256" key="1">
    <source>
        <dbReference type="SAM" id="Phobius"/>
    </source>
</evidence>